<dbReference type="InterPro" id="IPR018378">
    <property type="entry name" value="C-type_lectin_CS"/>
</dbReference>
<dbReference type="SMART" id="SM00034">
    <property type="entry name" value="CLECT"/>
    <property type="match status" value="1"/>
</dbReference>
<organism evidence="3 4">
    <name type="scientific">Penaeus vannamei</name>
    <name type="common">Whiteleg shrimp</name>
    <name type="synonym">Litopenaeus vannamei</name>
    <dbReference type="NCBI Taxonomy" id="6689"/>
    <lineage>
        <taxon>Eukaryota</taxon>
        <taxon>Metazoa</taxon>
        <taxon>Ecdysozoa</taxon>
        <taxon>Arthropoda</taxon>
        <taxon>Crustacea</taxon>
        <taxon>Multicrustacea</taxon>
        <taxon>Malacostraca</taxon>
        <taxon>Eumalacostraca</taxon>
        <taxon>Eucarida</taxon>
        <taxon>Decapoda</taxon>
        <taxon>Dendrobranchiata</taxon>
        <taxon>Penaeoidea</taxon>
        <taxon>Penaeidae</taxon>
        <taxon>Penaeus</taxon>
    </lineage>
</organism>
<comment type="caution">
    <text evidence="3">The sequence shown here is derived from an EMBL/GenBank/DDBJ whole genome shotgun (WGS) entry which is preliminary data.</text>
</comment>
<evidence type="ECO:0000313" key="3">
    <source>
        <dbReference type="EMBL" id="ROT75946.1"/>
    </source>
</evidence>
<dbReference type="Pfam" id="PF00059">
    <property type="entry name" value="Lectin_C"/>
    <property type="match status" value="1"/>
</dbReference>
<dbReference type="SUPFAM" id="SSF56436">
    <property type="entry name" value="C-type lectin-like"/>
    <property type="match status" value="1"/>
</dbReference>
<keyword evidence="1" id="KW-1015">Disulfide bond</keyword>
<dbReference type="PANTHER" id="PTHR21407">
    <property type="entry name" value="RE43931P-RELATED"/>
    <property type="match status" value="1"/>
</dbReference>
<evidence type="ECO:0000259" key="2">
    <source>
        <dbReference type="PROSITE" id="PS50041"/>
    </source>
</evidence>
<gene>
    <name evidence="3" type="ORF">C7M84_005493</name>
</gene>
<name>A0A3R7QRV2_PENVA</name>
<dbReference type="PROSITE" id="PS00615">
    <property type="entry name" value="C_TYPE_LECTIN_1"/>
    <property type="match status" value="1"/>
</dbReference>
<dbReference type="AlphaFoldDB" id="A0A3R7QRV2"/>
<dbReference type="PROSITE" id="PS50041">
    <property type="entry name" value="C_TYPE_LECTIN_2"/>
    <property type="match status" value="1"/>
</dbReference>
<dbReference type="InterPro" id="IPR016187">
    <property type="entry name" value="CTDL_fold"/>
</dbReference>
<dbReference type="EMBL" id="QCYY01001709">
    <property type="protein sequence ID" value="ROT75946.1"/>
    <property type="molecule type" value="Genomic_DNA"/>
</dbReference>
<reference evidence="3 4" key="2">
    <citation type="submission" date="2019-01" db="EMBL/GenBank/DDBJ databases">
        <title>The decoding of complex shrimp genome reveals the adaptation for benthos swimmer, frequently molting mechanism and breeding impact on genome.</title>
        <authorList>
            <person name="Sun Y."/>
            <person name="Gao Y."/>
            <person name="Yu Y."/>
        </authorList>
    </citation>
    <scope>NUCLEOTIDE SEQUENCE [LARGE SCALE GENOMIC DNA]</scope>
    <source>
        <tissue evidence="3">Muscle</tissue>
    </source>
</reference>
<dbReference type="InterPro" id="IPR001304">
    <property type="entry name" value="C-type_lectin-like"/>
</dbReference>
<evidence type="ECO:0000256" key="1">
    <source>
        <dbReference type="ARBA" id="ARBA00023157"/>
    </source>
</evidence>
<dbReference type="OrthoDB" id="6375279at2759"/>
<feature type="domain" description="C-type lectin" evidence="2">
    <location>
        <begin position="31"/>
        <end position="163"/>
    </location>
</feature>
<accession>A0A3R7QRV2</accession>
<proteinExistence type="predicted"/>
<keyword evidence="4" id="KW-1185">Reference proteome</keyword>
<dbReference type="CDD" id="cd00037">
    <property type="entry name" value="CLECT"/>
    <property type="match status" value="1"/>
</dbReference>
<evidence type="ECO:0000313" key="4">
    <source>
        <dbReference type="Proteomes" id="UP000283509"/>
    </source>
</evidence>
<protein>
    <submittedName>
        <fullName evidence="3">Mannose-binding protein</fullName>
    </submittedName>
</protein>
<sequence>MTNSVVGAYIRRSVGITSTFIRVLIMVDAQREGSQYHFAWKHDGNREYTWNGANGYCSGLGSGWKGVSIETSGESGFINEIVGDAGLPWVWTGGQRKGRDFSWPSGKPFKGLNWSHTGLTGKRQPDNREPGGENCLAILNNFYKDGVKWHDVGCSHQKSIICEKS</sequence>
<dbReference type="Proteomes" id="UP000283509">
    <property type="component" value="Unassembled WGS sequence"/>
</dbReference>
<dbReference type="InterPro" id="IPR016186">
    <property type="entry name" value="C-type_lectin-like/link_sf"/>
</dbReference>
<reference evidence="3 4" key="1">
    <citation type="submission" date="2018-04" db="EMBL/GenBank/DDBJ databases">
        <authorList>
            <person name="Zhang X."/>
            <person name="Yuan J."/>
            <person name="Li F."/>
            <person name="Xiang J."/>
        </authorList>
    </citation>
    <scope>NUCLEOTIDE SEQUENCE [LARGE SCALE GENOMIC DNA]</scope>
    <source>
        <tissue evidence="3">Muscle</tissue>
    </source>
</reference>
<dbReference type="PANTHER" id="PTHR21407:SF1">
    <property type="entry name" value="RE43931P"/>
    <property type="match status" value="1"/>
</dbReference>
<dbReference type="Gene3D" id="3.10.100.10">
    <property type="entry name" value="Mannose-Binding Protein A, subunit A"/>
    <property type="match status" value="1"/>
</dbReference>